<sequence length="122" mass="14424">MTDQEYRGNMNYPFQDHIVLNVEENVVPFPRTNLRKCQHAQVEIDTKALELTCMKCGAKVNPVMWIKDTMKYWSRQQTKITEQKKQISEDLDELKKRARTKCQHCNKMTAINLKNFKFTVIG</sequence>
<dbReference type="AlphaFoldDB" id="A0A009QPC1"/>
<dbReference type="EMBL" id="JEXD01000003">
    <property type="protein sequence ID" value="EXC09372.1"/>
    <property type="molecule type" value="Genomic_DNA"/>
</dbReference>
<protein>
    <submittedName>
        <fullName evidence="3">Uncharacterized protein</fullName>
    </submittedName>
</protein>
<evidence type="ECO:0000313" key="4">
    <source>
        <dbReference type="Proteomes" id="UP000021108"/>
    </source>
</evidence>
<organism evidence="3 4">
    <name type="scientific">Acinetobacter baumannii 625974</name>
    <dbReference type="NCBI Taxonomy" id="1310607"/>
    <lineage>
        <taxon>Bacteria</taxon>
        <taxon>Pseudomonadati</taxon>
        <taxon>Pseudomonadota</taxon>
        <taxon>Gammaproteobacteria</taxon>
        <taxon>Moraxellales</taxon>
        <taxon>Moraxellaceae</taxon>
        <taxon>Acinetobacter</taxon>
        <taxon>Acinetobacter calcoaceticus/baumannii complex</taxon>
    </lineage>
</organism>
<gene>
    <name evidence="3" type="ORF">J506_0706</name>
    <name evidence="2" type="ORF">J506_3857</name>
    <name evidence="1" type="ORF">J506_3955</name>
</gene>
<name>A0A009QPC1_ACIBA</name>
<accession>A0A009QPC1</accession>
<evidence type="ECO:0000313" key="3">
    <source>
        <dbReference type="EMBL" id="EXC09372.1"/>
    </source>
</evidence>
<evidence type="ECO:0000313" key="1">
    <source>
        <dbReference type="EMBL" id="EXC04132.1"/>
    </source>
</evidence>
<dbReference type="PATRIC" id="fig|1310607.3.peg.3726"/>
<comment type="caution">
    <text evidence="3">The sequence shown here is derived from an EMBL/GenBank/DDBJ whole genome shotgun (WGS) entry which is preliminary data.</text>
</comment>
<dbReference type="EMBL" id="JEXD01000064">
    <property type="protein sequence ID" value="EXC04382.1"/>
    <property type="molecule type" value="Genomic_DNA"/>
</dbReference>
<evidence type="ECO:0000313" key="2">
    <source>
        <dbReference type="EMBL" id="EXC04382.1"/>
    </source>
</evidence>
<dbReference type="Proteomes" id="UP000021108">
    <property type="component" value="Unassembled WGS sequence"/>
</dbReference>
<dbReference type="EMBL" id="JEXD01000073">
    <property type="protein sequence ID" value="EXC04132.1"/>
    <property type="molecule type" value="Genomic_DNA"/>
</dbReference>
<proteinExistence type="predicted"/>
<dbReference type="RefSeq" id="WP_032008042.1">
    <property type="nucleotide sequence ID" value="NZ_JEXD01000003.1"/>
</dbReference>
<reference evidence="3 4" key="1">
    <citation type="submission" date="2014-02" db="EMBL/GenBank/DDBJ databases">
        <title>Comparative genomics and transcriptomics to identify genetic mechanisms underlying the emergence of carbapenem resistant Acinetobacter baumannii (CRAb).</title>
        <authorList>
            <person name="Harris A.D."/>
            <person name="Johnson K.J."/>
            <person name="George J."/>
            <person name="Shefchek K."/>
            <person name="Daugherty S.C."/>
            <person name="Parankush S."/>
            <person name="Sadzewicz L."/>
            <person name="Tallon L."/>
            <person name="Sengamalay N."/>
            <person name="Hazen T.H."/>
            <person name="Rasko D.A."/>
        </authorList>
    </citation>
    <scope>NUCLEOTIDE SEQUENCE [LARGE SCALE GENOMIC DNA]</scope>
    <source>
        <strain evidence="3 4">625974</strain>
    </source>
</reference>